<gene>
    <name evidence="1" type="ORF">BV25DRAFT_1873088</name>
</gene>
<evidence type="ECO:0000313" key="1">
    <source>
        <dbReference type="EMBL" id="KAI0055468.1"/>
    </source>
</evidence>
<keyword evidence="2" id="KW-1185">Reference proteome</keyword>
<accession>A0ACB8SG47</accession>
<name>A0ACB8SG47_9AGAM</name>
<dbReference type="EMBL" id="MU277290">
    <property type="protein sequence ID" value="KAI0055468.1"/>
    <property type="molecule type" value="Genomic_DNA"/>
</dbReference>
<reference evidence="1" key="1">
    <citation type="submission" date="2021-03" db="EMBL/GenBank/DDBJ databases">
        <authorList>
            <consortium name="DOE Joint Genome Institute"/>
            <person name="Ahrendt S."/>
            <person name="Looney B.P."/>
            <person name="Miyauchi S."/>
            <person name="Morin E."/>
            <person name="Drula E."/>
            <person name="Courty P.E."/>
            <person name="Chicoki N."/>
            <person name="Fauchery L."/>
            <person name="Kohler A."/>
            <person name="Kuo A."/>
            <person name="Labutti K."/>
            <person name="Pangilinan J."/>
            <person name="Lipzen A."/>
            <person name="Riley R."/>
            <person name="Andreopoulos W."/>
            <person name="He G."/>
            <person name="Johnson J."/>
            <person name="Barry K.W."/>
            <person name="Grigoriev I.V."/>
            <person name="Nagy L."/>
            <person name="Hibbett D."/>
            <person name="Henrissat B."/>
            <person name="Matheny P.B."/>
            <person name="Labbe J."/>
            <person name="Martin F."/>
        </authorList>
    </citation>
    <scope>NUCLEOTIDE SEQUENCE</scope>
    <source>
        <strain evidence="1">HHB10654</strain>
    </source>
</reference>
<comment type="caution">
    <text evidence="1">The sequence shown here is derived from an EMBL/GenBank/DDBJ whole genome shotgun (WGS) entry which is preliminary data.</text>
</comment>
<evidence type="ECO:0000313" key="2">
    <source>
        <dbReference type="Proteomes" id="UP000814140"/>
    </source>
</evidence>
<organism evidence="1 2">
    <name type="scientific">Artomyces pyxidatus</name>
    <dbReference type="NCBI Taxonomy" id="48021"/>
    <lineage>
        <taxon>Eukaryota</taxon>
        <taxon>Fungi</taxon>
        <taxon>Dikarya</taxon>
        <taxon>Basidiomycota</taxon>
        <taxon>Agaricomycotina</taxon>
        <taxon>Agaricomycetes</taxon>
        <taxon>Russulales</taxon>
        <taxon>Auriscalpiaceae</taxon>
        <taxon>Artomyces</taxon>
    </lineage>
</organism>
<dbReference type="Proteomes" id="UP000814140">
    <property type="component" value="Unassembled WGS sequence"/>
</dbReference>
<sequence>MISECLKPFSNNVFPTATFNLGPQAVTLPHRDAANVPYGWCAITALGNYDPKKGGHIYLWDLQMVIEFPPGSTILIPSAVVTHGNTPVQAGEKRQSFTQYCAGSLMHWHAFGFRTMATLLTEDPDLKNTLYTTSEERWRQALGYFSKATDLPRDLDAALASS</sequence>
<protein>
    <submittedName>
        <fullName evidence="1">Uncharacterized protein</fullName>
    </submittedName>
</protein>
<proteinExistence type="predicted"/>
<reference evidence="1" key="2">
    <citation type="journal article" date="2022" name="New Phytol.">
        <title>Evolutionary transition to the ectomycorrhizal habit in the genomes of a hyperdiverse lineage of mushroom-forming fungi.</title>
        <authorList>
            <person name="Looney B."/>
            <person name="Miyauchi S."/>
            <person name="Morin E."/>
            <person name="Drula E."/>
            <person name="Courty P.E."/>
            <person name="Kohler A."/>
            <person name="Kuo A."/>
            <person name="LaButti K."/>
            <person name="Pangilinan J."/>
            <person name="Lipzen A."/>
            <person name="Riley R."/>
            <person name="Andreopoulos W."/>
            <person name="He G."/>
            <person name="Johnson J."/>
            <person name="Nolan M."/>
            <person name="Tritt A."/>
            <person name="Barry K.W."/>
            <person name="Grigoriev I.V."/>
            <person name="Nagy L.G."/>
            <person name="Hibbett D."/>
            <person name="Henrissat B."/>
            <person name="Matheny P.B."/>
            <person name="Labbe J."/>
            <person name="Martin F.M."/>
        </authorList>
    </citation>
    <scope>NUCLEOTIDE SEQUENCE</scope>
    <source>
        <strain evidence="1">HHB10654</strain>
    </source>
</reference>